<evidence type="ECO:0000313" key="2">
    <source>
        <dbReference type="EMBL" id="CAI8586887.1"/>
    </source>
</evidence>
<dbReference type="Proteomes" id="UP001157006">
    <property type="component" value="Chromosome 1L"/>
</dbReference>
<keyword evidence="3" id="KW-1185">Reference proteome</keyword>
<name>A0AAV0YQS2_VICFA</name>
<sequence length="169" mass="19039">MSLIPTPVITRQVMLTIHLFLHEIFLLGAAGSLLGSTLIRTSLLSVSYGKVEKNQRLLAFYCGEKWLNIKPKVNDFSEDEVDTETESEHDGIALEDRKQTLTNYQFGPFAPAFVSKSKTFENTKVKQVHDWESLAIEHSPQQECVDAMLLGLPENAFICLKNFGHVDVK</sequence>
<keyword evidence="1" id="KW-0472">Membrane</keyword>
<dbReference type="EMBL" id="OX451736">
    <property type="protein sequence ID" value="CAI8586887.1"/>
    <property type="molecule type" value="Genomic_DNA"/>
</dbReference>
<evidence type="ECO:0000256" key="1">
    <source>
        <dbReference type="SAM" id="Phobius"/>
    </source>
</evidence>
<gene>
    <name evidence="2" type="ORF">VFH_I274520</name>
</gene>
<protein>
    <submittedName>
        <fullName evidence="2">Uncharacterized protein</fullName>
    </submittedName>
</protein>
<accession>A0AAV0YQS2</accession>
<dbReference type="AlphaFoldDB" id="A0AAV0YQS2"/>
<feature type="transmembrane region" description="Helical" evidence="1">
    <location>
        <begin position="24"/>
        <end position="46"/>
    </location>
</feature>
<keyword evidence="1" id="KW-1133">Transmembrane helix</keyword>
<organism evidence="2 3">
    <name type="scientific">Vicia faba</name>
    <name type="common">Broad bean</name>
    <name type="synonym">Faba vulgaris</name>
    <dbReference type="NCBI Taxonomy" id="3906"/>
    <lineage>
        <taxon>Eukaryota</taxon>
        <taxon>Viridiplantae</taxon>
        <taxon>Streptophyta</taxon>
        <taxon>Embryophyta</taxon>
        <taxon>Tracheophyta</taxon>
        <taxon>Spermatophyta</taxon>
        <taxon>Magnoliopsida</taxon>
        <taxon>eudicotyledons</taxon>
        <taxon>Gunneridae</taxon>
        <taxon>Pentapetalae</taxon>
        <taxon>rosids</taxon>
        <taxon>fabids</taxon>
        <taxon>Fabales</taxon>
        <taxon>Fabaceae</taxon>
        <taxon>Papilionoideae</taxon>
        <taxon>50 kb inversion clade</taxon>
        <taxon>NPAAA clade</taxon>
        <taxon>Hologalegina</taxon>
        <taxon>IRL clade</taxon>
        <taxon>Fabeae</taxon>
        <taxon>Vicia</taxon>
    </lineage>
</organism>
<reference evidence="2 3" key="1">
    <citation type="submission" date="2023-01" db="EMBL/GenBank/DDBJ databases">
        <authorList>
            <person name="Kreplak J."/>
        </authorList>
    </citation>
    <scope>NUCLEOTIDE SEQUENCE [LARGE SCALE GENOMIC DNA]</scope>
</reference>
<keyword evidence="1" id="KW-0812">Transmembrane</keyword>
<proteinExistence type="predicted"/>
<evidence type="ECO:0000313" key="3">
    <source>
        <dbReference type="Proteomes" id="UP001157006"/>
    </source>
</evidence>